<comment type="caution">
    <text evidence="2">The sequence shown here is derived from an EMBL/GenBank/DDBJ whole genome shotgun (WGS) entry which is preliminary data.</text>
</comment>
<name>A0AA39HZY8_9BILA</name>
<dbReference type="AlphaFoldDB" id="A0AA39HZY8"/>
<keyword evidence="3" id="KW-1185">Reference proteome</keyword>
<organism evidence="2 3">
    <name type="scientific">Steinernema hermaphroditum</name>
    <dbReference type="NCBI Taxonomy" id="289476"/>
    <lineage>
        <taxon>Eukaryota</taxon>
        <taxon>Metazoa</taxon>
        <taxon>Ecdysozoa</taxon>
        <taxon>Nematoda</taxon>
        <taxon>Chromadorea</taxon>
        <taxon>Rhabditida</taxon>
        <taxon>Tylenchina</taxon>
        <taxon>Panagrolaimomorpha</taxon>
        <taxon>Strongyloidoidea</taxon>
        <taxon>Steinernematidae</taxon>
        <taxon>Steinernema</taxon>
    </lineage>
</organism>
<proteinExistence type="predicted"/>
<dbReference type="EMBL" id="JAUCMV010000003">
    <property type="protein sequence ID" value="KAK0414043.1"/>
    <property type="molecule type" value="Genomic_DNA"/>
</dbReference>
<gene>
    <name evidence="2" type="ORF">QR680_007120</name>
</gene>
<dbReference type="Proteomes" id="UP001175271">
    <property type="component" value="Unassembled WGS sequence"/>
</dbReference>
<reference evidence="2" key="1">
    <citation type="submission" date="2023-06" db="EMBL/GenBank/DDBJ databases">
        <title>Genomic analysis of the entomopathogenic nematode Steinernema hermaphroditum.</title>
        <authorList>
            <person name="Schwarz E.M."/>
            <person name="Heppert J.K."/>
            <person name="Baniya A."/>
            <person name="Schwartz H.T."/>
            <person name="Tan C.-H."/>
            <person name="Antoshechkin I."/>
            <person name="Sternberg P.W."/>
            <person name="Goodrich-Blair H."/>
            <person name="Dillman A.R."/>
        </authorList>
    </citation>
    <scope>NUCLEOTIDE SEQUENCE</scope>
    <source>
        <strain evidence="2">PS9179</strain>
        <tissue evidence="2">Whole animal</tissue>
    </source>
</reference>
<sequence>MCGPEFPGWNFFYVNHEYFHHASCTNVLEYYDVAKPQQHQYKRRYAFNGHRPHYSNFSYRGANPQLPLQPAPPPARSPQPAPPPARSRSSQLPLQPAPPPASSPSSQLPLQPAPPPASSRSSQLPLQSAPPPASSLSNQLPL</sequence>
<accession>A0AA39HZY8</accession>
<evidence type="ECO:0000313" key="2">
    <source>
        <dbReference type="EMBL" id="KAK0414043.1"/>
    </source>
</evidence>
<feature type="compositionally biased region" description="Pro residues" evidence="1">
    <location>
        <begin position="67"/>
        <end position="85"/>
    </location>
</feature>
<protein>
    <submittedName>
        <fullName evidence="2">Uncharacterized protein</fullName>
    </submittedName>
</protein>
<feature type="region of interest" description="Disordered" evidence="1">
    <location>
        <begin position="52"/>
        <end position="142"/>
    </location>
</feature>
<evidence type="ECO:0000256" key="1">
    <source>
        <dbReference type="SAM" id="MobiDB-lite"/>
    </source>
</evidence>
<evidence type="ECO:0000313" key="3">
    <source>
        <dbReference type="Proteomes" id="UP001175271"/>
    </source>
</evidence>
<feature type="compositionally biased region" description="Low complexity" evidence="1">
    <location>
        <begin position="118"/>
        <end position="127"/>
    </location>
</feature>